<dbReference type="EMBL" id="JACJID010000010">
    <property type="protein sequence ID" value="MBA8931916.1"/>
    <property type="molecule type" value="Genomic_DNA"/>
</dbReference>
<name>A0ABR6BYD0_9PSEU</name>
<feature type="domain" description="Nitroreductase" evidence="1">
    <location>
        <begin position="160"/>
        <end position="258"/>
    </location>
</feature>
<dbReference type="PANTHER" id="PTHR43745:SF2">
    <property type="entry name" value="NITROREDUCTASE MJ1384-RELATED"/>
    <property type="match status" value="1"/>
</dbReference>
<dbReference type="Gene3D" id="3.40.109.10">
    <property type="entry name" value="NADH Oxidase"/>
    <property type="match status" value="1"/>
</dbReference>
<keyword evidence="3" id="KW-1185">Reference proteome</keyword>
<dbReference type="SUPFAM" id="SSF55469">
    <property type="entry name" value="FMN-dependent nitroreductase-like"/>
    <property type="match status" value="1"/>
</dbReference>
<dbReference type="Pfam" id="PF00881">
    <property type="entry name" value="Nitroreductase"/>
    <property type="match status" value="1"/>
</dbReference>
<reference evidence="2 3" key="1">
    <citation type="submission" date="2020-08" db="EMBL/GenBank/DDBJ databases">
        <title>Genomic Encyclopedia of Archaeal and Bacterial Type Strains, Phase II (KMG-II): from individual species to whole genera.</title>
        <authorList>
            <person name="Goeker M."/>
        </authorList>
    </citation>
    <scope>NUCLEOTIDE SEQUENCE [LARGE SCALE GENOMIC DNA]</scope>
    <source>
        <strain evidence="2 3">DSM 43850</strain>
    </source>
</reference>
<dbReference type="Proteomes" id="UP000517916">
    <property type="component" value="Unassembled WGS sequence"/>
</dbReference>
<accession>A0ABR6BYD0</accession>
<dbReference type="InterPro" id="IPR029479">
    <property type="entry name" value="Nitroreductase"/>
</dbReference>
<dbReference type="CDD" id="cd02142">
    <property type="entry name" value="McbC_SagB-like_oxidoreductase"/>
    <property type="match status" value="1"/>
</dbReference>
<comment type="caution">
    <text evidence="2">The sequence shown here is derived from an EMBL/GenBank/DDBJ whole genome shotgun (WGS) entry which is preliminary data.</text>
</comment>
<evidence type="ECO:0000313" key="2">
    <source>
        <dbReference type="EMBL" id="MBA8931916.1"/>
    </source>
</evidence>
<organism evidence="2 3">
    <name type="scientific">Kutzneria viridogrisea</name>
    <dbReference type="NCBI Taxonomy" id="47990"/>
    <lineage>
        <taxon>Bacteria</taxon>
        <taxon>Bacillati</taxon>
        <taxon>Actinomycetota</taxon>
        <taxon>Actinomycetes</taxon>
        <taxon>Pseudonocardiales</taxon>
        <taxon>Pseudonocardiaceae</taxon>
        <taxon>Kutzneria</taxon>
    </lineage>
</organism>
<dbReference type="PANTHER" id="PTHR43745">
    <property type="entry name" value="NITROREDUCTASE MJ1384-RELATED"/>
    <property type="match status" value="1"/>
</dbReference>
<dbReference type="InterPro" id="IPR052544">
    <property type="entry name" value="Bacteriocin_Proc_Enz"/>
</dbReference>
<sequence>MRLRRLRGMTCYWQDGSFVVHCHPGPGPVRVRPAVVEVLAAFDTWSTVEEASEALDHLRPTSVAEAAGTLRELGLLVEQDVEEHSAPQPPRATRILLPRIPGPRTGSTTGVSSAPVALSVLSTLLAQVFGQSELDAYLGVVTVDGVEPGVYHYNSQEHSLEQLVDGFSHSEAARLCAGWPGIDQAAFVVFVTATLDRMWTKYRVSLLDAGRLEQHFALCATTLGLGTCRGTAFDDRAVARRLGIDGVSDVPVHAFAAGVPASEVVG</sequence>
<evidence type="ECO:0000259" key="1">
    <source>
        <dbReference type="Pfam" id="PF00881"/>
    </source>
</evidence>
<protein>
    <submittedName>
        <fullName evidence="2">SagB-type dehydrogenase family enzyme</fullName>
    </submittedName>
</protein>
<evidence type="ECO:0000313" key="3">
    <source>
        <dbReference type="Proteomes" id="UP000517916"/>
    </source>
</evidence>
<dbReference type="RefSeq" id="WP_148309522.1">
    <property type="nucleotide sequence ID" value="NZ_BAAABQ010000061.1"/>
</dbReference>
<gene>
    <name evidence="2" type="ORF">BC739_009175</name>
</gene>
<dbReference type="InterPro" id="IPR000415">
    <property type="entry name" value="Nitroreductase-like"/>
</dbReference>
<proteinExistence type="predicted"/>